<protein>
    <recommendedName>
        <fullName evidence="7">ABC transporter domain-containing protein</fullName>
    </recommendedName>
</protein>
<dbReference type="SMART" id="SM00382">
    <property type="entry name" value="AAA"/>
    <property type="match status" value="1"/>
</dbReference>
<dbReference type="HOGENOM" id="CLU_000604_1_2_10"/>
<dbReference type="GO" id="GO:0005886">
    <property type="term" value="C:plasma membrane"/>
    <property type="evidence" value="ECO:0007669"/>
    <property type="project" value="UniProtKB-SubCell"/>
</dbReference>
<dbReference type="PANTHER" id="PTHR43582">
    <property type="entry name" value="LINEARMYCIN RESISTANCE ATP-BINDING PROTEIN LNRL"/>
    <property type="match status" value="1"/>
</dbReference>
<dbReference type="InterPro" id="IPR003593">
    <property type="entry name" value="AAA+_ATPase"/>
</dbReference>
<dbReference type="InterPro" id="IPR027417">
    <property type="entry name" value="P-loop_NTPase"/>
</dbReference>
<dbReference type="PROSITE" id="PS00211">
    <property type="entry name" value="ABC_TRANSPORTER_1"/>
    <property type="match status" value="1"/>
</dbReference>
<keyword evidence="4" id="KW-0067">ATP-binding</keyword>
<gene>
    <name evidence="8" type="ordered locus">Aasi_0867</name>
</gene>
<organism evidence="8 9">
    <name type="scientific">Amoebophilus asiaticus (strain 5a2)</name>
    <dbReference type="NCBI Taxonomy" id="452471"/>
    <lineage>
        <taxon>Bacteria</taxon>
        <taxon>Pseudomonadati</taxon>
        <taxon>Bacteroidota</taxon>
        <taxon>Cytophagia</taxon>
        <taxon>Cytophagales</taxon>
        <taxon>Amoebophilaceae</taxon>
        <taxon>Candidatus Amoebophilus</taxon>
    </lineage>
</organism>
<name>B3ESN4_AMOA5</name>
<dbReference type="PROSITE" id="PS50893">
    <property type="entry name" value="ABC_TRANSPORTER_2"/>
    <property type="match status" value="1"/>
</dbReference>
<dbReference type="Pfam" id="PF00005">
    <property type="entry name" value="ABC_tran"/>
    <property type="match status" value="1"/>
</dbReference>
<keyword evidence="3" id="KW-0547">Nucleotide-binding</keyword>
<dbReference type="GO" id="GO:0005524">
    <property type="term" value="F:ATP binding"/>
    <property type="evidence" value="ECO:0007669"/>
    <property type="project" value="UniProtKB-KW"/>
</dbReference>
<evidence type="ECO:0000259" key="7">
    <source>
        <dbReference type="PROSITE" id="PS50893"/>
    </source>
</evidence>
<evidence type="ECO:0000256" key="5">
    <source>
        <dbReference type="ARBA" id="ARBA00049985"/>
    </source>
</evidence>
<dbReference type="Proteomes" id="UP000001227">
    <property type="component" value="Chromosome"/>
</dbReference>
<sequence>MYDYEVFTYFYKIIYFAIQFFMHTILTTQNLKKRFPVKNGFHEAVRGVDLQVFEGEIFGFLGPNGAGKTTTLRMLTTLLPIDEGEAHVAGYNVKTQPQEVRKRIGYVSQQGGADRNATGRENLILQGRLYGMSKAETIQAANHLIDILSLGECIDRFVTTYSGGQQRRLDVALGMIHKPKVLFLDEPTTGLDPQNRVNLWNQIKLLKQEGIAIFLTSHYLDEVDFLADRLAIMDQGKIVEVGSPRDLKRQISGDIINIGVQQDEYERTLQILRNQAFIKEIVQDTDYLRLYVEQGDSALVQILRLLDTEKITLTSISLSIPTLDDVFLKKTGHALREEMII</sequence>
<comment type="subcellular location">
    <subcellularLocation>
        <location evidence="1">Cell membrane</location>
        <topology evidence="1">Peripheral membrane protein</topology>
        <orientation evidence="1">Cytoplasmic side</orientation>
    </subcellularLocation>
</comment>
<dbReference type="PANTHER" id="PTHR43582:SF5">
    <property type="entry name" value="ABC TRANSPORTER"/>
    <property type="match status" value="1"/>
</dbReference>
<dbReference type="Pfam" id="PF13732">
    <property type="entry name" value="DrrA1-3_C"/>
    <property type="match status" value="1"/>
</dbReference>
<dbReference type="InterPro" id="IPR025302">
    <property type="entry name" value="DrrA1/2-like_C"/>
</dbReference>
<dbReference type="KEGG" id="aas:Aasi_0867"/>
<dbReference type="InterPro" id="IPR005894">
    <property type="entry name" value="DrrA"/>
</dbReference>
<reference evidence="8 9" key="1">
    <citation type="journal article" date="2010" name="J. Bacteriol.">
        <title>The genome of the amoeba symbiont 'Candidatus Amoebophilus asiaticus' reveals common mechanisms for host cell interaction among amoeba-associated bacteria.</title>
        <authorList>
            <person name="Schmitz-Esser S."/>
            <person name="Tischler P."/>
            <person name="Arnold R."/>
            <person name="Montanaro J."/>
            <person name="Wagner M."/>
            <person name="Rattei T."/>
            <person name="Horn M."/>
        </authorList>
    </citation>
    <scope>NUCLEOTIDE SEQUENCE [LARGE SCALE GENOMIC DNA]</scope>
    <source>
        <strain evidence="8 9">5a2</strain>
    </source>
</reference>
<feature type="transmembrane region" description="Helical" evidence="6">
    <location>
        <begin position="6"/>
        <end position="26"/>
    </location>
</feature>
<evidence type="ECO:0000313" key="9">
    <source>
        <dbReference type="Proteomes" id="UP000001227"/>
    </source>
</evidence>
<dbReference type="EMBL" id="CP001102">
    <property type="protein sequence ID" value="ACE06236.1"/>
    <property type="molecule type" value="Genomic_DNA"/>
</dbReference>
<keyword evidence="6" id="KW-0472">Membrane</keyword>
<accession>B3ESN4</accession>
<keyword evidence="2" id="KW-0813">Transport</keyword>
<feature type="domain" description="ABC transporter" evidence="7">
    <location>
        <begin position="26"/>
        <end position="260"/>
    </location>
</feature>
<keyword evidence="9" id="KW-1185">Reference proteome</keyword>
<evidence type="ECO:0000313" key="8">
    <source>
        <dbReference type="EMBL" id="ACE06236.1"/>
    </source>
</evidence>
<keyword evidence="6" id="KW-0812">Transmembrane</keyword>
<dbReference type="GO" id="GO:1900753">
    <property type="term" value="P:doxorubicin transport"/>
    <property type="evidence" value="ECO:0007669"/>
    <property type="project" value="InterPro"/>
</dbReference>
<dbReference type="GO" id="GO:0016887">
    <property type="term" value="F:ATP hydrolysis activity"/>
    <property type="evidence" value="ECO:0007669"/>
    <property type="project" value="InterPro"/>
</dbReference>
<dbReference type="Gene3D" id="3.40.50.300">
    <property type="entry name" value="P-loop containing nucleotide triphosphate hydrolases"/>
    <property type="match status" value="1"/>
</dbReference>
<evidence type="ECO:0000256" key="4">
    <source>
        <dbReference type="ARBA" id="ARBA00022840"/>
    </source>
</evidence>
<dbReference type="NCBIfam" id="TIGR01188">
    <property type="entry name" value="drrA"/>
    <property type="match status" value="1"/>
</dbReference>
<dbReference type="InterPro" id="IPR017871">
    <property type="entry name" value="ABC_transporter-like_CS"/>
</dbReference>
<comment type="similarity">
    <text evidence="5">Belongs to the ABC transporter superfamily. Drug exporter-1 (DrugE1) (TC 3.A.1.105) family.</text>
</comment>
<evidence type="ECO:0000256" key="1">
    <source>
        <dbReference type="ARBA" id="ARBA00004413"/>
    </source>
</evidence>
<keyword evidence="6" id="KW-1133">Transmembrane helix</keyword>
<dbReference type="STRING" id="452471.Aasi_0867"/>
<evidence type="ECO:0000256" key="2">
    <source>
        <dbReference type="ARBA" id="ARBA00022448"/>
    </source>
</evidence>
<dbReference type="SUPFAM" id="SSF52540">
    <property type="entry name" value="P-loop containing nucleoside triphosphate hydrolases"/>
    <property type="match status" value="1"/>
</dbReference>
<evidence type="ECO:0000256" key="3">
    <source>
        <dbReference type="ARBA" id="ARBA00022741"/>
    </source>
</evidence>
<evidence type="ECO:0000256" key="6">
    <source>
        <dbReference type="SAM" id="Phobius"/>
    </source>
</evidence>
<dbReference type="AlphaFoldDB" id="B3ESN4"/>
<dbReference type="GO" id="GO:0043215">
    <property type="term" value="P:daunorubicin transport"/>
    <property type="evidence" value="ECO:0007669"/>
    <property type="project" value="InterPro"/>
</dbReference>
<dbReference type="InterPro" id="IPR003439">
    <property type="entry name" value="ABC_transporter-like_ATP-bd"/>
</dbReference>
<proteinExistence type="inferred from homology"/>
<dbReference type="eggNOG" id="COG1131">
    <property type="taxonomic scope" value="Bacteria"/>
</dbReference>